<protein>
    <recommendedName>
        <fullName evidence="3">Tail fiber protein</fullName>
    </recommendedName>
</protein>
<sequence length="368" mass="36460">MSKIERYAGNLRAFGSNAQGLERTLFGETTQADDLTSQVTSSFLRGWGIVGPSENPSMEDFNAAMYTMSQFIAYQHQMGIPEWDALQEYYSGSICVRNGEAYLSLVDSNIGSAPPSAKWTSVLTAKNALANISGFLKSSNNLSEIAAAGSPSVISALTNLKLTESTDGYVGRLVRVTTFPTSGTVTFNTNTKQVIFKIWGAGQGGGSAAAATSASGGDSGAGGGYTEVIANVKSLGLANVAITIGSGGSPAVLNSGTQGVAGGATVVGTLATAGGGSNGTGGSLTVNPLIGTIISVNGQNGQGGGLSGTGATGGAASWSFGGLPHAASVGDNGGFPGGGAAGGANISPSNNYIGGRGANGLVIVEEYA</sequence>
<keyword evidence="2" id="KW-1185">Reference proteome</keyword>
<proteinExistence type="predicted"/>
<dbReference type="RefSeq" id="WP_259705560.1">
    <property type="nucleotide sequence ID" value="NZ_CP104006.1"/>
</dbReference>
<organism evidence="1 2">
    <name type="scientific">Yersinia alsatica</name>
    <dbReference type="NCBI Taxonomy" id="2890317"/>
    <lineage>
        <taxon>Bacteria</taxon>
        <taxon>Pseudomonadati</taxon>
        <taxon>Pseudomonadota</taxon>
        <taxon>Gammaproteobacteria</taxon>
        <taxon>Enterobacterales</taxon>
        <taxon>Yersiniaceae</taxon>
        <taxon>Yersinia</taxon>
    </lineage>
</organism>
<accession>A0ABY5US09</accession>
<evidence type="ECO:0000313" key="1">
    <source>
        <dbReference type="EMBL" id="UWM44643.1"/>
    </source>
</evidence>
<reference evidence="1" key="1">
    <citation type="submission" date="2022-08" db="EMBL/GenBank/DDBJ databases">
        <authorList>
            <person name="Bogun A."/>
            <person name="Kislichkina A."/>
            <person name="Solomentsev V."/>
            <person name="Skryabin Y."/>
            <person name="Sizova A."/>
            <person name="Platonov M."/>
            <person name="Dentovskaya S."/>
        </authorList>
    </citation>
    <scope>NUCLEOTIDE SEQUENCE</scope>
    <source>
        <strain evidence="1">SCPM-O-B-7604</strain>
    </source>
</reference>
<evidence type="ECO:0000313" key="2">
    <source>
        <dbReference type="Proteomes" id="UP001057860"/>
    </source>
</evidence>
<name>A0ABY5US09_9GAMM</name>
<gene>
    <name evidence="1" type="ORF">N0H69_18610</name>
</gene>
<dbReference type="EMBL" id="CP104006">
    <property type="protein sequence ID" value="UWM44643.1"/>
    <property type="molecule type" value="Genomic_DNA"/>
</dbReference>
<evidence type="ECO:0008006" key="3">
    <source>
        <dbReference type="Google" id="ProtNLM"/>
    </source>
</evidence>
<dbReference type="GeneID" id="75142055"/>
<dbReference type="Proteomes" id="UP001057860">
    <property type="component" value="Chromosome"/>
</dbReference>